<accession>E6PNV1</accession>
<protein>
    <submittedName>
        <fullName evidence="1">Uncharacterized protein</fullName>
    </submittedName>
</protein>
<comment type="caution">
    <text evidence="1">The sequence shown here is derived from an EMBL/GenBank/DDBJ whole genome shotgun (WGS) entry which is preliminary data.</text>
</comment>
<reference evidence="1" key="1">
    <citation type="submission" date="2009-10" db="EMBL/GenBank/DDBJ databases">
        <title>Diversity of trophic interactions inside an arsenic-rich microbial ecosystem.</title>
        <authorList>
            <person name="Bertin P.N."/>
            <person name="Heinrich-Salmeron A."/>
            <person name="Pelletier E."/>
            <person name="Goulhen-Chollet F."/>
            <person name="Arsene-Ploetze F."/>
            <person name="Gallien S."/>
            <person name="Calteau A."/>
            <person name="Vallenet D."/>
            <person name="Casiot C."/>
            <person name="Chane-Woon-Ming B."/>
            <person name="Giloteaux L."/>
            <person name="Barakat M."/>
            <person name="Bonnefoy V."/>
            <person name="Bruneel O."/>
            <person name="Chandler M."/>
            <person name="Cleiss J."/>
            <person name="Duran R."/>
            <person name="Elbaz-Poulichet F."/>
            <person name="Fonknechten N."/>
            <person name="Lauga B."/>
            <person name="Mornico D."/>
            <person name="Ortet P."/>
            <person name="Schaeffer C."/>
            <person name="Siguier P."/>
            <person name="Alexander Thil Smith A."/>
            <person name="Van Dorsselaer A."/>
            <person name="Weissenbach J."/>
            <person name="Medigue C."/>
            <person name="Le Paslier D."/>
        </authorList>
    </citation>
    <scope>NUCLEOTIDE SEQUENCE</scope>
</reference>
<evidence type="ECO:0000313" key="1">
    <source>
        <dbReference type="EMBL" id="CBH96603.1"/>
    </source>
</evidence>
<name>E6PNV1_9ZZZZ</name>
<dbReference type="EMBL" id="CABM01000028">
    <property type="protein sequence ID" value="CBH96603.1"/>
    <property type="molecule type" value="Genomic_DNA"/>
</dbReference>
<sequence>MGSVRVFGCFYMALFALRIDELFSEP</sequence>
<proteinExistence type="predicted"/>
<organism evidence="1">
    <name type="scientific">mine drainage metagenome</name>
    <dbReference type="NCBI Taxonomy" id="410659"/>
    <lineage>
        <taxon>unclassified sequences</taxon>
        <taxon>metagenomes</taxon>
        <taxon>ecological metagenomes</taxon>
    </lineage>
</organism>
<dbReference type="AlphaFoldDB" id="E6PNV1"/>
<gene>
    <name evidence="1" type="ORF">CARN2_1463</name>
</gene>